<protein>
    <submittedName>
        <fullName evidence="1">Uncharacterized protein</fullName>
    </submittedName>
</protein>
<reference evidence="1" key="1">
    <citation type="submission" date="2020-05" db="EMBL/GenBank/DDBJ databases">
        <authorList>
            <person name="Petersen J."/>
            <person name="Sayavedra L."/>
        </authorList>
    </citation>
    <scope>NUCLEOTIDE SEQUENCE</scope>
    <source>
        <strain evidence="1">B azoricus SOX Menez Gwen</strain>
    </source>
</reference>
<keyword evidence="2" id="KW-1185">Reference proteome</keyword>
<accession>A0ACA8ZST2</accession>
<gene>
    <name evidence="1" type="ORF">AZO1586R_2184</name>
</gene>
<sequence>MGWALSKQPNAQLARDALSNAISRHQPNTNTLMFHSDQGVQYCAIAVFF</sequence>
<evidence type="ECO:0000313" key="2">
    <source>
        <dbReference type="Proteomes" id="UP000635628"/>
    </source>
</evidence>
<dbReference type="Proteomes" id="UP000635628">
    <property type="component" value="Unassembled WGS sequence"/>
</dbReference>
<dbReference type="EMBL" id="CAESAP020000345">
    <property type="protein sequence ID" value="CAB5506863.1"/>
    <property type="molecule type" value="Genomic_DNA"/>
</dbReference>
<organism evidence="1 2">
    <name type="scientific">Bathymodiolus azoricus thioautotrophic gill symbiont</name>
    <dbReference type="NCBI Taxonomy" id="235205"/>
    <lineage>
        <taxon>Bacteria</taxon>
        <taxon>Pseudomonadati</taxon>
        <taxon>Pseudomonadota</taxon>
        <taxon>Gammaproteobacteria</taxon>
        <taxon>sulfur-oxidizing symbionts</taxon>
    </lineage>
</organism>
<proteinExistence type="predicted"/>
<evidence type="ECO:0000313" key="1">
    <source>
        <dbReference type="EMBL" id="CAB5506863.1"/>
    </source>
</evidence>
<comment type="caution">
    <text evidence="1">The sequence shown here is derived from an EMBL/GenBank/DDBJ whole genome shotgun (WGS) entry which is preliminary data.</text>
</comment>
<name>A0ACA8ZST2_9GAMM</name>